<feature type="domain" description="Teneurin-like YD-shell" evidence="6">
    <location>
        <begin position="602"/>
        <end position="789"/>
    </location>
</feature>
<evidence type="ECO:0008006" key="9">
    <source>
        <dbReference type="Google" id="ProtNLM"/>
    </source>
</evidence>
<dbReference type="PANTHER" id="PTHR32305:SF15">
    <property type="entry name" value="PROTEIN RHSA-RELATED"/>
    <property type="match status" value="1"/>
</dbReference>
<reference evidence="7 8" key="1">
    <citation type="journal article" date="2014" name="Int. J. Syst. Evol. Microbiol.">
        <title>Streptomyces hoynatensis sp. nov., isolated from deep marine sediment.</title>
        <authorList>
            <person name="Veyisoglu A."/>
            <person name="Sahin N."/>
        </authorList>
    </citation>
    <scope>NUCLEOTIDE SEQUENCE [LARGE SCALE GENOMIC DNA]</scope>
    <source>
        <strain evidence="7 8">KCTC 29097</strain>
    </source>
</reference>
<protein>
    <recommendedName>
        <fullName evidence="9">RHS repeat protein</fullName>
    </recommendedName>
</protein>
<keyword evidence="8" id="KW-1185">Reference proteome</keyword>
<proteinExistence type="predicted"/>
<dbReference type="InterPro" id="IPR056823">
    <property type="entry name" value="TEN-like_YD-shell"/>
</dbReference>
<dbReference type="InterPro" id="IPR022385">
    <property type="entry name" value="Rhs_assc_core"/>
</dbReference>
<dbReference type="Proteomes" id="UP000272474">
    <property type="component" value="Unassembled WGS sequence"/>
</dbReference>
<dbReference type="Pfam" id="PF20148">
    <property type="entry name" value="DUF6531"/>
    <property type="match status" value="1"/>
</dbReference>
<sequence length="1518" mass="166636">MARPSDWSPVDMDSDPTPGDPEEIRTLADSLQDFADDVGEALGKIRAMASDRAMQDWAGLSAEAFRSEFDEVPGNLTKLHTSYQLCAQALSAYAPQLDTAQGMADRALQRALEAQADLTTAQGQLADAQDWVSRAGEESDRLQQEGQGSSAAPPDEAQVRAATRNAQAAQEAASAAQTRVEDAQQRLDAARELARQARDMREDAARTCAQGIDEASDAGIHNRHWWEDAIHWVTENWDTIVAVCKTIVAVLGIVVMIIGGPLAWVVLAAALVVLADTLIKYANGQASLWDVAFAALDCIPGMKGITTLGGLARGLRGGLSAARTGLRGLRQGIRGLGQGLRRMGRGGDNLVCRTDPIDMATGEMIMDAVDVTLPGVLPLIVRRHHRSSFRHGSWFGPSWASTLDQRLLLDEAGLRFVTEDSMVLDYPRPIPGEEVLPVEGPRWGLSWDGVPGAPLTVHQRDTGQTLHFAPVAGRAGGEVPLVALSDRNGNRIELRYDAHGAPSEMIHHGGYHLGVTCADGRVTAFRLLSAPDRPVLVRYGYDEAGNLAEIYNSSGLPLKLGYDQQRRVTGWEDRNGTWYRYTYDEQGRCVATDGTGGFLAGSIVYDAETHRTLFTDSLGHTTVYQFNDSYQLITETDPLGHHTHRTWDRYDRPLTVTDPLGRTTTYAYDENGHVAVVTRPDGHRVEFEHNSLGLPERITEADGGIWRQEYDEAGNRVSVTDPEGAVTRYARNPAGAITAVTDPMGHVTALERDGAGQLVAAIGPTGRETRYRLDAFGRVAEVVEPHGGIRRLEWSVEGRLLRHTDALGGTQTWVRDSEGNCLTHINENGGRTEFAYGAFDLPVLQVRPDGTRHTFRHDTELRVIRVSGDAGLTWEYAYDAAGRLVAEVDFDDRRTHYRRDAAGQLSARVNAAGEVVSFTRDGMGLIVEKDAAGKVTRYERDPAGRVTRAVGPDAELILSRDRIGRVLAETCNGATVTHAYDEVGHPLHRTTPGGITTEWAYDATGRPLALAADGHLLTFGYDTAGRETARRFGSVPFLTRAWDRGGRLVKQSIVRAGAPVRERDYAYRADHYLAAVQTQEGGLLGPVDVARFGLDADGRVTEVNSPAGNESYAYDAAGNLAFAQWPAAAGTPAAVGDRTYSGTVISRAGGTRYEHDASGRVVLCQKKRLSRKPDTWRYSWDAEGRLTEVRTPDGSRWRYLYDPLGRRIAKLRLGEDGAVTERVDFSWDGASVVEERRSLRGEQAGRHTVTWDYVGNHPVAQRERHSAVDAPQGEIDERFYAIVTDTVGAPTELVDESGQIGWHHRTSLWGNPLAPSTGPARTPLRFPGQYADEETGWNYNYHRHYDPETARYASPDPMGLTAAPHPVAYVRNPHIWSDPLGLEGYLDFFTVQSPEDATRLRGDGTPWPGEATRGQWGDGVYSWGTRQDADAYADLLRNRRGANVEVLHFRVSEADFAAMNRADITAMPEADAEAFVDRHSRLYGEGVPHNRDYIRGFTNNFGNEHFFSSAVFCRLKFS</sequence>
<feature type="compositionally biased region" description="Low complexity" evidence="2">
    <location>
        <begin position="159"/>
        <end position="177"/>
    </location>
</feature>
<evidence type="ECO:0000259" key="6">
    <source>
        <dbReference type="Pfam" id="PF25023"/>
    </source>
</evidence>
<dbReference type="Pfam" id="PF05593">
    <property type="entry name" value="RHS_repeat"/>
    <property type="match status" value="5"/>
</dbReference>
<dbReference type="RefSeq" id="WP_120682505.1">
    <property type="nucleotide sequence ID" value="NZ_RBAL01000014.1"/>
</dbReference>
<dbReference type="Pfam" id="PF21725">
    <property type="entry name" value="T7SS_signal"/>
    <property type="match status" value="1"/>
</dbReference>
<dbReference type="InterPro" id="IPR031325">
    <property type="entry name" value="RHS_repeat"/>
</dbReference>
<dbReference type="Pfam" id="PF25023">
    <property type="entry name" value="TEN_YD-shell"/>
    <property type="match status" value="1"/>
</dbReference>
<keyword evidence="3" id="KW-0812">Transmembrane</keyword>
<keyword evidence="1" id="KW-0677">Repeat</keyword>
<evidence type="ECO:0000259" key="4">
    <source>
        <dbReference type="Pfam" id="PF20148"/>
    </source>
</evidence>
<dbReference type="OrthoDB" id="4981820at2"/>
<evidence type="ECO:0000259" key="5">
    <source>
        <dbReference type="Pfam" id="PF21725"/>
    </source>
</evidence>
<dbReference type="InterPro" id="IPR045351">
    <property type="entry name" value="DUF6531"/>
</dbReference>
<feature type="domain" description="DUF6531" evidence="4">
    <location>
        <begin position="355"/>
        <end position="426"/>
    </location>
</feature>
<feature type="transmembrane region" description="Helical" evidence="3">
    <location>
        <begin position="247"/>
        <end position="275"/>
    </location>
</feature>
<dbReference type="InterPro" id="IPR049082">
    <property type="entry name" value="T7SS_signal"/>
</dbReference>
<dbReference type="InterPro" id="IPR006530">
    <property type="entry name" value="YD"/>
</dbReference>
<dbReference type="SUPFAM" id="SSF63829">
    <property type="entry name" value="Calcium-dependent phosphotriesterase"/>
    <property type="match status" value="1"/>
</dbReference>
<dbReference type="Gene3D" id="1.10.287.1060">
    <property type="entry name" value="ESAT-6-like"/>
    <property type="match status" value="1"/>
</dbReference>
<evidence type="ECO:0000256" key="3">
    <source>
        <dbReference type="SAM" id="Phobius"/>
    </source>
</evidence>
<keyword evidence="3" id="KW-0472">Membrane</keyword>
<feature type="region of interest" description="Disordered" evidence="2">
    <location>
        <begin position="1"/>
        <end position="24"/>
    </location>
</feature>
<dbReference type="NCBIfam" id="TIGR03696">
    <property type="entry name" value="Rhs_assc_core"/>
    <property type="match status" value="1"/>
</dbReference>
<gene>
    <name evidence="7" type="ORF">D7294_22185</name>
</gene>
<evidence type="ECO:0000313" key="8">
    <source>
        <dbReference type="Proteomes" id="UP000272474"/>
    </source>
</evidence>
<name>A0A3A9YTC4_9ACTN</name>
<dbReference type="Gene3D" id="2.180.10.10">
    <property type="entry name" value="RHS repeat-associated core"/>
    <property type="match status" value="3"/>
</dbReference>
<feature type="domain" description="Putative T7SS secretion signal" evidence="5">
    <location>
        <begin position="19"/>
        <end position="217"/>
    </location>
</feature>
<dbReference type="InterPro" id="IPR050708">
    <property type="entry name" value="T6SS_VgrG/RHS"/>
</dbReference>
<accession>A0A3A9YTC4</accession>
<dbReference type="InterPro" id="IPR036689">
    <property type="entry name" value="ESAT-6-like_sf"/>
</dbReference>
<dbReference type="NCBIfam" id="TIGR01643">
    <property type="entry name" value="YD_repeat_2x"/>
    <property type="match status" value="9"/>
</dbReference>
<keyword evidence="3" id="KW-1133">Transmembrane helix</keyword>
<dbReference type="PANTHER" id="PTHR32305">
    <property type="match status" value="1"/>
</dbReference>
<organism evidence="7 8">
    <name type="scientific">Streptomyces hoynatensis</name>
    <dbReference type="NCBI Taxonomy" id="1141874"/>
    <lineage>
        <taxon>Bacteria</taxon>
        <taxon>Bacillati</taxon>
        <taxon>Actinomycetota</taxon>
        <taxon>Actinomycetes</taxon>
        <taxon>Kitasatosporales</taxon>
        <taxon>Streptomycetaceae</taxon>
        <taxon>Streptomyces</taxon>
    </lineage>
</organism>
<evidence type="ECO:0000256" key="2">
    <source>
        <dbReference type="SAM" id="MobiDB-lite"/>
    </source>
</evidence>
<comment type="caution">
    <text evidence="7">The sequence shown here is derived from an EMBL/GenBank/DDBJ whole genome shotgun (WGS) entry which is preliminary data.</text>
</comment>
<dbReference type="EMBL" id="RBAL01000014">
    <property type="protein sequence ID" value="RKN39278.1"/>
    <property type="molecule type" value="Genomic_DNA"/>
</dbReference>
<feature type="region of interest" description="Disordered" evidence="2">
    <location>
        <begin position="129"/>
        <end position="181"/>
    </location>
</feature>
<evidence type="ECO:0000313" key="7">
    <source>
        <dbReference type="EMBL" id="RKN39278.1"/>
    </source>
</evidence>
<dbReference type="SUPFAM" id="SSF140453">
    <property type="entry name" value="EsxAB dimer-like"/>
    <property type="match status" value="1"/>
</dbReference>
<evidence type="ECO:0000256" key="1">
    <source>
        <dbReference type="ARBA" id="ARBA00022737"/>
    </source>
</evidence>